<comment type="subunit">
    <text evidence="6">Component of the commander complex that is essential for endosomal recycling of transmembrane cargos; the commander complex is composed of the CCC subcomplex and the retriever subcomplex. Component of the heterotrimeric retriever complex consisting of VPS26C, VPS29 and VPS35L; within the complex interacts with VPS35L. Interacts with SNX17 (via C-terminus); the interaction is direct and associates SNX17 with the retriever complex. Interacts with SNX31; the interaction is direct.</text>
</comment>
<keyword evidence="7" id="KW-0812">Transmembrane</keyword>
<dbReference type="GO" id="GO:0005768">
    <property type="term" value="C:endosome"/>
    <property type="evidence" value="ECO:0007669"/>
    <property type="project" value="UniProtKB-SubCell"/>
</dbReference>
<comment type="similarity">
    <text evidence="2">Belongs to the VPS26 family.</text>
</comment>
<dbReference type="Proteomes" id="UP001371456">
    <property type="component" value="Unassembled WGS sequence"/>
</dbReference>
<keyword evidence="3" id="KW-0967">Endosome</keyword>
<dbReference type="InterPro" id="IPR028934">
    <property type="entry name" value="Vps26-related"/>
</dbReference>
<evidence type="ECO:0000256" key="7">
    <source>
        <dbReference type="SAM" id="Phobius"/>
    </source>
</evidence>
<dbReference type="AlphaFoldDB" id="A0AAN8TWD2"/>
<keyword evidence="7" id="KW-1133">Transmembrane helix</keyword>
<dbReference type="PANTHER" id="PTHR12233">
    <property type="entry name" value="VACUOLAR PROTEIN SORTING 26 RELATED"/>
    <property type="match status" value="1"/>
</dbReference>
<keyword evidence="7" id="KW-0472">Membrane</keyword>
<comment type="subcellular location">
    <subcellularLocation>
        <location evidence="1">Endosome</location>
    </subcellularLocation>
</comment>
<dbReference type="EMBL" id="JBANQN010000003">
    <property type="protein sequence ID" value="KAK6795693.1"/>
    <property type="molecule type" value="Genomic_DNA"/>
</dbReference>
<gene>
    <name evidence="8" type="ORF">RDI58_009148</name>
</gene>
<evidence type="ECO:0000256" key="5">
    <source>
        <dbReference type="ARBA" id="ARBA00093280"/>
    </source>
</evidence>
<proteinExistence type="inferred from homology"/>
<evidence type="ECO:0000256" key="1">
    <source>
        <dbReference type="ARBA" id="ARBA00004177"/>
    </source>
</evidence>
<feature type="transmembrane region" description="Helical" evidence="7">
    <location>
        <begin position="35"/>
        <end position="57"/>
    </location>
</feature>
<protein>
    <recommendedName>
        <fullName evidence="4">Vacuolar protein sorting-associated protein 26C</fullName>
    </recommendedName>
</protein>
<reference evidence="8 9" key="1">
    <citation type="submission" date="2024-02" db="EMBL/GenBank/DDBJ databases">
        <title>de novo genome assembly of Solanum bulbocastanum strain 11H21.</title>
        <authorList>
            <person name="Hosaka A.J."/>
        </authorList>
    </citation>
    <scope>NUCLEOTIDE SEQUENCE [LARGE SCALE GENOMIC DNA]</scope>
    <source>
        <tissue evidence="8">Young leaves</tissue>
    </source>
</reference>
<dbReference type="InterPro" id="IPR014752">
    <property type="entry name" value="Arrestin-like_C"/>
</dbReference>
<evidence type="ECO:0000313" key="8">
    <source>
        <dbReference type="EMBL" id="KAK6795693.1"/>
    </source>
</evidence>
<evidence type="ECO:0000256" key="6">
    <source>
        <dbReference type="ARBA" id="ARBA00093474"/>
    </source>
</evidence>
<name>A0AAN8TWD2_SOLBU</name>
<dbReference type="GO" id="GO:0006886">
    <property type="term" value="P:intracellular protein transport"/>
    <property type="evidence" value="ECO:0007669"/>
    <property type="project" value="InterPro"/>
</dbReference>
<sequence>MDPLKQITCTIFLGYRVSADPSGANKFRREIRRQLPGLLLLAALFLVVVFIVMSVEIKLSRSNRIYRPNELVEGKIVTKLSSSISHQGIRLNVNASVNLQVRGGSAGVIESFYGVIKPITILKKTVEVLKSGRISSGTTEIPFSFWLKDPGEKPSENFYETYHGGDISIQYLASVDISRGYLHKSLSATVEFIIESKKENLPEKPISSEMVIFYMTQDTQRHSLLPELKSGGFRVSGKVCTLCSLSDPIEGELTVESSAVPIQSIEIHLLRLESILVGEKIATESSLIQTTQIADGDVCRGTTLPIYIILPRLLTCPSVFAGYVLDPINVCSLQIPKILSASHCGLSRVASRFPFSIEFKVTLVITFQSEQLKVHSKSNFKTLKSWHAAESIPLELIRTK</sequence>
<dbReference type="FunFam" id="2.60.40.640:FF:000009">
    <property type="entry name" value="Down syndrome critical region protein 3"/>
    <property type="match status" value="1"/>
</dbReference>
<dbReference type="Gene3D" id="2.60.40.640">
    <property type="match status" value="2"/>
</dbReference>
<accession>A0AAN8TWD2</accession>
<evidence type="ECO:0000256" key="3">
    <source>
        <dbReference type="ARBA" id="ARBA00022753"/>
    </source>
</evidence>
<evidence type="ECO:0000256" key="4">
    <source>
        <dbReference type="ARBA" id="ARBA00067597"/>
    </source>
</evidence>
<comment type="caution">
    <text evidence="8">The sequence shown here is derived from an EMBL/GenBank/DDBJ whole genome shotgun (WGS) entry which is preliminary data.</text>
</comment>
<evidence type="ECO:0000313" key="9">
    <source>
        <dbReference type="Proteomes" id="UP001371456"/>
    </source>
</evidence>
<keyword evidence="9" id="KW-1185">Reference proteome</keyword>
<comment type="function">
    <text evidence="5">Component of the commander complex that is essential for endosomal recycling of transmembrane cargos; the commander complex is composed of the CCC subcomplex and the retriever subcomplex. Component of the retriever complex, which is a heterotrimeric complex related to retromer cargo-selective complex (CSC) and essential for retromer-independent retrieval and recycling of numerous cargos such as integrin alpha-5/beta-1 (ITGA5:ITGB1). The recruitment of the retriever complex to the endosomal membrane involves CCC and WASH complexes. In the endosomes, drives the retriever and recycling of NxxY-motif-containing cargo proteins by coupling to SNX17, a cargo essential for the homeostatic maintenance of numerous cell surface proteins associated with processes that include cell migration, cell adhesion, nutrient supply and cell signaling.</text>
</comment>
<dbReference type="Pfam" id="PF03643">
    <property type="entry name" value="Vps26"/>
    <property type="match status" value="1"/>
</dbReference>
<evidence type="ECO:0000256" key="2">
    <source>
        <dbReference type="ARBA" id="ARBA00009100"/>
    </source>
</evidence>
<organism evidence="8 9">
    <name type="scientific">Solanum bulbocastanum</name>
    <name type="common">Wild potato</name>
    <dbReference type="NCBI Taxonomy" id="147425"/>
    <lineage>
        <taxon>Eukaryota</taxon>
        <taxon>Viridiplantae</taxon>
        <taxon>Streptophyta</taxon>
        <taxon>Embryophyta</taxon>
        <taxon>Tracheophyta</taxon>
        <taxon>Spermatophyta</taxon>
        <taxon>Magnoliopsida</taxon>
        <taxon>eudicotyledons</taxon>
        <taxon>Gunneridae</taxon>
        <taxon>Pentapetalae</taxon>
        <taxon>asterids</taxon>
        <taxon>lamiids</taxon>
        <taxon>Solanales</taxon>
        <taxon>Solanaceae</taxon>
        <taxon>Solanoideae</taxon>
        <taxon>Solaneae</taxon>
        <taxon>Solanum</taxon>
    </lineage>
</organism>